<keyword evidence="2" id="KW-1185">Reference proteome</keyword>
<dbReference type="RefSeq" id="XP_033572907.1">
    <property type="nucleotide sequence ID" value="XM_033712313.1"/>
</dbReference>
<evidence type="ECO:0000313" key="3">
    <source>
        <dbReference type="RefSeq" id="XP_033572907.1"/>
    </source>
</evidence>
<proteinExistence type="predicted"/>
<name>A0A6A6YBQ6_9PEZI</name>
<evidence type="ECO:0000313" key="2">
    <source>
        <dbReference type="Proteomes" id="UP000504636"/>
    </source>
</evidence>
<dbReference type="GeneID" id="54453206"/>
<sequence length="326" mass="36872">MQPGYDAPTHTRSDSSYFFIFTSSFKLAQNLSIYFQLHGTATKHFQRKTNDNKMASSYHLPYRGLPQELLDMIFTYALCPNEGLTICSAGENGQGPGWGHSQPCHIQGLAAGLLRTNSKTYHDTKAILYSNKRITLATPSMAAFEFIVDLPLHIKSAVLLADMLPKSHHEGFAKNTQDMLYFLIKRTRLDDITIVFSGDTDYHNSFLTGWFVVCCLVRALRHGDSISKIRFVYQGNFESVGVHDFVGMEEEVEYLMLDWEDGQALRALRRERFGCSNEDELGRREANKRHSRAAWNKAGFTLERDVNRVGEAGTVLVIRRVGASTK</sequence>
<protein>
    <submittedName>
        <fullName evidence="1 3">Uncharacterized protein</fullName>
    </submittedName>
</protein>
<dbReference type="OrthoDB" id="3946646at2759"/>
<accession>A0A6A6YBQ6</accession>
<dbReference type="AlphaFoldDB" id="A0A6A6YBQ6"/>
<organism evidence="1">
    <name type="scientific">Mytilinidion resinicola</name>
    <dbReference type="NCBI Taxonomy" id="574789"/>
    <lineage>
        <taxon>Eukaryota</taxon>
        <taxon>Fungi</taxon>
        <taxon>Dikarya</taxon>
        <taxon>Ascomycota</taxon>
        <taxon>Pezizomycotina</taxon>
        <taxon>Dothideomycetes</taxon>
        <taxon>Pleosporomycetidae</taxon>
        <taxon>Mytilinidiales</taxon>
        <taxon>Mytilinidiaceae</taxon>
        <taxon>Mytilinidion</taxon>
    </lineage>
</organism>
<reference evidence="3" key="2">
    <citation type="submission" date="2020-04" db="EMBL/GenBank/DDBJ databases">
        <authorList>
            <consortium name="NCBI Genome Project"/>
        </authorList>
    </citation>
    <scope>NUCLEOTIDE SEQUENCE</scope>
    <source>
        <strain evidence="3">CBS 304.34</strain>
    </source>
</reference>
<evidence type="ECO:0000313" key="1">
    <source>
        <dbReference type="EMBL" id="KAF2805943.1"/>
    </source>
</evidence>
<dbReference type="Proteomes" id="UP000504636">
    <property type="component" value="Unplaced"/>
</dbReference>
<reference evidence="1 3" key="1">
    <citation type="journal article" date="2020" name="Stud. Mycol.">
        <title>101 Dothideomycetes genomes: a test case for predicting lifestyles and emergence of pathogens.</title>
        <authorList>
            <person name="Haridas S."/>
            <person name="Albert R."/>
            <person name="Binder M."/>
            <person name="Bloem J."/>
            <person name="Labutti K."/>
            <person name="Salamov A."/>
            <person name="Andreopoulos B."/>
            <person name="Baker S."/>
            <person name="Barry K."/>
            <person name="Bills G."/>
            <person name="Bluhm B."/>
            <person name="Cannon C."/>
            <person name="Castanera R."/>
            <person name="Culley D."/>
            <person name="Daum C."/>
            <person name="Ezra D."/>
            <person name="Gonzalez J."/>
            <person name="Henrissat B."/>
            <person name="Kuo A."/>
            <person name="Liang C."/>
            <person name="Lipzen A."/>
            <person name="Lutzoni F."/>
            <person name="Magnuson J."/>
            <person name="Mondo S."/>
            <person name="Nolan M."/>
            <person name="Ohm R."/>
            <person name="Pangilinan J."/>
            <person name="Park H.-J."/>
            <person name="Ramirez L."/>
            <person name="Alfaro M."/>
            <person name="Sun H."/>
            <person name="Tritt A."/>
            <person name="Yoshinaga Y."/>
            <person name="Zwiers L.-H."/>
            <person name="Turgeon B."/>
            <person name="Goodwin S."/>
            <person name="Spatafora J."/>
            <person name="Crous P."/>
            <person name="Grigoriev I."/>
        </authorList>
    </citation>
    <scope>NUCLEOTIDE SEQUENCE</scope>
    <source>
        <strain evidence="1 3">CBS 304.34</strain>
    </source>
</reference>
<reference evidence="3" key="3">
    <citation type="submission" date="2025-04" db="UniProtKB">
        <authorList>
            <consortium name="RefSeq"/>
        </authorList>
    </citation>
    <scope>IDENTIFICATION</scope>
    <source>
        <strain evidence="3">CBS 304.34</strain>
    </source>
</reference>
<gene>
    <name evidence="1 3" type="ORF">BDZ99DRAFT_100465</name>
</gene>
<dbReference type="EMBL" id="MU003708">
    <property type="protein sequence ID" value="KAF2805943.1"/>
    <property type="molecule type" value="Genomic_DNA"/>
</dbReference>